<dbReference type="GO" id="GO:0016787">
    <property type="term" value="F:hydrolase activity"/>
    <property type="evidence" value="ECO:0007669"/>
    <property type="project" value="UniProtKB-KW"/>
</dbReference>
<keyword evidence="2" id="KW-0378">Hydrolase</keyword>
<dbReference type="InterPro" id="IPR013595">
    <property type="entry name" value="Pept_S33_TAP-like_C"/>
</dbReference>
<dbReference type="InterPro" id="IPR051601">
    <property type="entry name" value="Serine_prot/Carboxylest_S33"/>
</dbReference>
<name>A0AAD7EE14_9AGAR</name>
<protein>
    <submittedName>
        <fullName evidence="6">TAP-like protein-domain-containing protein</fullName>
    </submittedName>
</protein>
<dbReference type="Pfam" id="PF08386">
    <property type="entry name" value="Abhydrolase_4"/>
    <property type="match status" value="1"/>
</dbReference>
<dbReference type="InterPro" id="IPR029058">
    <property type="entry name" value="AB_hydrolase_fold"/>
</dbReference>
<proteinExistence type="inferred from homology"/>
<evidence type="ECO:0000259" key="5">
    <source>
        <dbReference type="Pfam" id="PF08386"/>
    </source>
</evidence>
<dbReference type="Gene3D" id="3.40.50.1820">
    <property type="entry name" value="alpha/beta hydrolase"/>
    <property type="match status" value="1"/>
</dbReference>
<dbReference type="EMBL" id="JARIHO010000068">
    <property type="protein sequence ID" value="KAJ7314212.1"/>
    <property type="molecule type" value="Genomic_DNA"/>
</dbReference>
<feature type="domain" description="AB hydrolase-1" evidence="4">
    <location>
        <begin position="87"/>
        <end position="242"/>
    </location>
</feature>
<dbReference type="PANTHER" id="PTHR43248:SF25">
    <property type="entry name" value="AB HYDROLASE-1 DOMAIN-CONTAINING PROTEIN-RELATED"/>
    <property type="match status" value="1"/>
</dbReference>
<dbReference type="Proteomes" id="UP001218218">
    <property type="component" value="Unassembled WGS sequence"/>
</dbReference>
<sequence>MVLSTLSLKLITVAAISVSLFPAAMSASDFDWSKLTPSEKLIWTPCYSGFECSRLIVPLDYALAATGTAAIAVTRYPSSSKSDYRGPVLLNPGGPGGSGVNYVVEAGPSISTILGSDFDIVGFDPRGVSYSTPTVSFFKTDAERALWMPAYVNPLYPSPNASSGVLAETRAKGQILGTLAQNRNDHYEYMTTDNIARDMLRITEAFGWEKVQYWGISYGSVLGSTFAALFPDKVGRVVIDGVLDMEAWYGSNLTIEMSNSDDALQSFFDGCSAAGPGGCAFSAPTSAEIASKLDELSASVTAQTLPVFTSISCGVLGYTLLRNFVYNALADPYDLFPFLGQSLADLANGNASTMYSASVLPPFECPVHNSTTPVLPFHENSFEAAVAISCGDGIPISSSLEELQEFYEGVQEVTKNFAEFALYFRTLCSGWKLELRKDRFQGPFGAPNTSFPLLVIGNTADPVTPIVGAVKTVEAFPGSVLLTVDSPGHTSTAVPSTCVHEYLRTYFRNGTLPTKGTVCTPDSPIFPAAVNATRIGAKRDVVVDDSQDELKRAGRALREAVRRVGGRKFQVGL</sequence>
<comment type="caution">
    <text evidence="6">The sequence shown here is derived from an EMBL/GenBank/DDBJ whole genome shotgun (WGS) entry which is preliminary data.</text>
</comment>
<organism evidence="6 7">
    <name type="scientific">Mycena albidolilacea</name>
    <dbReference type="NCBI Taxonomy" id="1033008"/>
    <lineage>
        <taxon>Eukaryota</taxon>
        <taxon>Fungi</taxon>
        <taxon>Dikarya</taxon>
        <taxon>Basidiomycota</taxon>
        <taxon>Agaricomycotina</taxon>
        <taxon>Agaricomycetes</taxon>
        <taxon>Agaricomycetidae</taxon>
        <taxon>Agaricales</taxon>
        <taxon>Marasmiineae</taxon>
        <taxon>Mycenaceae</taxon>
        <taxon>Mycena</taxon>
    </lineage>
</organism>
<reference evidence="6" key="1">
    <citation type="submission" date="2023-03" db="EMBL/GenBank/DDBJ databases">
        <title>Massive genome expansion in bonnet fungi (Mycena s.s.) driven by repeated elements and novel gene families across ecological guilds.</title>
        <authorList>
            <consortium name="Lawrence Berkeley National Laboratory"/>
            <person name="Harder C.B."/>
            <person name="Miyauchi S."/>
            <person name="Viragh M."/>
            <person name="Kuo A."/>
            <person name="Thoen E."/>
            <person name="Andreopoulos B."/>
            <person name="Lu D."/>
            <person name="Skrede I."/>
            <person name="Drula E."/>
            <person name="Henrissat B."/>
            <person name="Morin E."/>
            <person name="Kohler A."/>
            <person name="Barry K."/>
            <person name="LaButti K."/>
            <person name="Morin E."/>
            <person name="Salamov A."/>
            <person name="Lipzen A."/>
            <person name="Mereny Z."/>
            <person name="Hegedus B."/>
            <person name="Baldrian P."/>
            <person name="Stursova M."/>
            <person name="Weitz H."/>
            <person name="Taylor A."/>
            <person name="Grigoriev I.V."/>
            <person name="Nagy L.G."/>
            <person name="Martin F."/>
            <person name="Kauserud H."/>
        </authorList>
    </citation>
    <scope>NUCLEOTIDE SEQUENCE</scope>
    <source>
        <strain evidence="6">CBHHK002</strain>
    </source>
</reference>
<dbReference type="PANTHER" id="PTHR43248">
    <property type="entry name" value="2-SUCCINYL-6-HYDROXY-2,4-CYCLOHEXADIENE-1-CARBOXYLATE SYNTHASE"/>
    <property type="match status" value="1"/>
</dbReference>
<evidence type="ECO:0000256" key="3">
    <source>
        <dbReference type="SAM" id="SignalP"/>
    </source>
</evidence>
<feature type="signal peptide" evidence="3">
    <location>
        <begin position="1"/>
        <end position="26"/>
    </location>
</feature>
<dbReference type="InterPro" id="IPR000073">
    <property type="entry name" value="AB_hydrolase_1"/>
</dbReference>
<evidence type="ECO:0000259" key="4">
    <source>
        <dbReference type="Pfam" id="PF00561"/>
    </source>
</evidence>
<accession>A0AAD7EE14</accession>
<evidence type="ECO:0000256" key="2">
    <source>
        <dbReference type="ARBA" id="ARBA00022801"/>
    </source>
</evidence>
<dbReference type="AlphaFoldDB" id="A0AAD7EE14"/>
<gene>
    <name evidence="6" type="ORF">DFH08DRAFT_756032</name>
</gene>
<evidence type="ECO:0000256" key="1">
    <source>
        <dbReference type="ARBA" id="ARBA00010088"/>
    </source>
</evidence>
<keyword evidence="3" id="KW-0732">Signal</keyword>
<dbReference type="SUPFAM" id="SSF53474">
    <property type="entry name" value="alpha/beta-Hydrolases"/>
    <property type="match status" value="1"/>
</dbReference>
<dbReference type="Pfam" id="PF00561">
    <property type="entry name" value="Abhydrolase_1"/>
    <property type="match status" value="1"/>
</dbReference>
<comment type="similarity">
    <text evidence="1">Belongs to the peptidase S33 family.</text>
</comment>
<feature type="chain" id="PRO_5042230147" evidence="3">
    <location>
        <begin position="27"/>
        <end position="573"/>
    </location>
</feature>
<keyword evidence="7" id="KW-1185">Reference proteome</keyword>
<evidence type="ECO:0000313" key="7">
    <source>
        <dbReference type="Proteomes" id="UP001218218"/>
    </source>
</evidence>
<evidence type="ECO:0000313" key="6">
    <source>
        <dbReference type="EMBL" id="KAJ7314212.1"/>
    </source>
</evidence>
<feature type="domain" description="Peptidase S33 tripeptidyl aminopeptidase-like C-terminal" evidence="5">
    <location>
        <begin position="421"/>
        <end position="519"/>
    </location>
</feature>